<accession>A0ABQ1TIZ5</accession>
<keyword evidence="1" id="KW-1133">Transmembrane helix</keyword>
<evidence type="ECO:0000256" key="1">
    <source>
        <dbReference type="SAM" id="Phobius"/>
    </source>
</evidence>
<feature type="transmembrane region" description="Helical" evidence="1">
    <location>
        <begin position="90"/>
        <end position="108"/>
    </location>
</feature>
<proteinExistence type="predicted"/>
<reference evidence="4" key="1">
    <citation type="journal article" date="2019" name="Int. J. Syst. Evol. Microbiol.">
        <title>The Global Catalogue of Microorganisms (GCM) 10K type strain sequencing project: providing services to taxonomists for standard genome sequencing and annotation.</title>
        <authorList>
            <consortium name="The Broad Institute Genomics Platform"/>
            <consortium name="The Broad Institute Genome Sequencing Center for Infectious Disease"/>
            <person name="Wu L."/>
            <person name="Ma J."/>
        </authorList>
    </citation>
    <scope>NUCLEOTIDE SEQUENCE [LARGE SCALE GENOMIC DNA]</scope>
    <source>
        <strain evidence="4">CGMCC 1.15197</strain>
    </source>
</reference>
<organism evidence="3 4">
    <name type="scientific">Hymenobacter cavernae</name>
    <dbReference type="NCBI Taxonomy" id="2044852"/>
    <lineage>
        <taxon>Bacteria</taxon>
        <taxon>Pseudomonadati</taxon>
        <taxon>Bacteroidota</taxon>
        <taxon>Cytophagia</taxon>
        <taxon>Cytophagales</taxon>
        <taxon>Hymenobacteraceae</taxon>
        <taxon>Hymenobacter</taxon>
    </lineage>
</organism>
<sequence length="238" mass="26963">MLLLASLGEPLVAESQSLAPRQLQLAAAPEQVSLRRPTAERLKALRSQRELQYEMEPVPQTSAWDSFWYRFRRWLGRLLNRPAYQHGWRYLVYGAFLVAFVFIVLRLLKVDLTGAFGRNPQRMPLAYTTEGEDIHAVDFPARIAEAEAAGDYRLAVRLGFLSVLKQLTDRGLLTWRPEKTNADYLAEVPAGPLHAAFGQVARQFEYAWYGELPLTAAQYALAREARLALLQLLTPHAA</sequence>
<evidence type="ECO:0000313" key="4">
    <source>
        <dbReference type="Proteomes" id="UP000632273"/>
    </source>
</evidence>
<feature type="domain" description="Protein-glutamine gamma-glutamyltransferase-like C-terminal" evidence="2">
    <location>
        <begin position="162"/>
        <end position="225"/>
    </location>
</feature>
<protein>
    <recommendedName>
        <fullName evidence="2">Protein-glutamine gamma-glutamyltransferase-like C-terminal domain-containing protein</fullName>
    </recommendedName>
</protein>
<gene>
    <name evidence="3" type="ORF">GCM10011383_01430</name>
</gene>
<dbReference type="Pfam" id="PF13559">
    <property type="entry name" value="DUF4129"/>
    <property type="match status" value="1"/>
</dbReference>
<comment type="caution">
    <text evidence="3">The sequence shown here is derived from an EMBL/GenBank/DDBJ whole genome shotgun (WGS) entry which is preliminary data.</text>
</comment>
<dbReference type="RefSeq" id="WP_188809984.1">
    <property type="nucleotide sequence ID" value="NZ_BMHT01000001.1"/>
</dbReference>
<dbReference type="EMBL" id="BMHT01000001">
    <property type="protein sequence ID" value="GGE94437.1"/>
    <property type="molecule type" value="Genomic_DNA"/>
</dbReference>
<keyword evidence="1" id="KW-0812">Transmembrane</keyword>
<dbReference type="Proteomes" id="UP000632273">
    <property type="component" value="Unassembled WGS sequence"/>
</dbReference>
<evidence type="ECO:0000259" key="2">
    <source>
        <dbReference type="Pfam" id="PF13559"/>
    </source>
</evidence>
<evidence type="ECO:0000313" key="3">
    <source>
        <dbReference type="EMBL" id="GGE94437.1"/>
    </source>
</evidence>
<name>A0ABQ1TIZ5_9BACT</name>
<dbReference type="InterPro" id="IPR025403">
    <property type="entry name" value="TgpA-like_C"/>
</dbReference>
<keyword evidence="4" id="KW-1185">Reference proteome</keyword>
<keyword evidence="1" id="KW-0472">Membrane</keyword>